<evidence type="ECO:0000313" key="3">
    <source>
        <dbReference type="Proteomes" id="UP001054945"/>
    </source>
</evidence>
<accession>A0AAV4XTL0</accession>
<organism evidence="2 3">
    <name type="scientific">Caerostris extrusa</name>
    <name type="common">Bark spider</name>
    <name type="synonym">Caerostris bankana</name>
    <dbReference type="NCBI Taxonomy" id="172846"/>
    <lineage>
        <taxon>Eukaryota</taxon>
        <taxon>Metazoa</taxon>
        <taxon>Ecdysozoa</taxon>
        <taxon>Arthropoda</taxon>
        <taxon>Chelicerata</taxon>
        <taxon>Arachnida</taxon>
        <taxon>Araneae</taxon>
        <taxon>Araneomorphae</taxon>
        <taxon>Entelegynae</taxon>
        <taxon>Araneoidea</taxon>
        <taxon>Araneidae</taxon>
        <taxon>Caerostris</taxon>
    </lineage>
</organism>
<feature type="region of interest" description="Disordered" evidence="1">
    <location>
        <begin position="62"/>
        <end position="94"/>
    </location>
</feature>
<dbReference type="EMBL" id="BPLR01000788">
    <property type="protein sequence ID" value="GIY97505.1"/>
    <property type="molecule type" value="Genomic_DNA"/>
</dbReference>
<reference evidence="2 3" key="1">
    <citation type="submission" date="2021-06" db="EMBL/GenBank/DDBJ databases">
        <title>Caerostris extrusa draft genome.</title>
        <authorList>
            <person name="Kono N."/>
            <person name="Arakawa K."/>
        </authorList>
    </citation>
    <scope>NUCLEOTIDE SEQUENCE [LARGE SCALE GENOMIC DNA]</scope>
</reference>
<comment type="caution">
    <text evidence="2">The sequence shown here is derived from an EMBL/GenBank/DDBJ whole genome shotgun (WGS) entry which is preliminary data.</text>
</comment>
<feature type="compositionally biased region" description="Low complexity" evidence="1">
    <location>
        <begin position="237"/>
        <end position="273"/>
    </location>
</feature>
<feature type="region of interest" description="Disordered" evidence="1">
    <location>
        <begin position="216"/>
        <end position="273"/>
    </location>
</feature>
<keyword evidence="3" id="KW-1185">Reference proteome</keyword>
<feature type="compositionally biased region" description="Low complexity" evidence="1">
    <location>
        <begin position="392"/>
        <end position="437"/>
    </location>
</feature>
<dbReference type="AlphaFoldDB" id="A0AAV4XTL0"/>
<sequence length="637" mass="66652">MADAPFSQLWSVAIKRPIASEVGNTFIKTFALPARPPFAMKSVIILSLCVFLASAETQKQPIKAKSSGDLDTQEASGYGKADEQQQNGLYRKGIEPSSGYQSAGYGGYDNRGPLLPSAHGKSPREPSPIQALETLEKDTIKSFRNNFAFLMLNGWAFYCYSGGSDPYAKPASGYAPPPSSYSNPSDGYSKPVSGYGSGYSGPSSSLSGGYSKPISGYRSSSKYGDDKPTLTGGFRYSKPSSHGSSSYDSGRNYGSYSSSSLGGHAPSGYSKPQSNSYGAYNSGSGYSAPSYGSHSAPPPASGYSAPSYGSHSAPPASNGYSAPSYGSHSAPPASSGYSAPSYGSHSAAPASGGYSAPSYGSHAAPAPLPASGGYSAPSYGSHSAPAPPPPSSGGYAAPHSSYAPASSSGYVPPSHSGYAPSSRGYSSSSQTGYASSSHGGYAPSARGGYGSSVSYSAPSSHSPKAPSDILQHLLMTQKLQEVHMLQNHTANMLLHQLLVMAPEVITYILNQLLVVDMDLLSLHMEQMLDYQALTNQVPMVHPVVMDLMLVMPMEKYTALFPKRNTAKPLKRMEVLQDSLEDMGIAFMGGGLARKALHADHGLYGGASYGRSYDIAQGDKPQSYSEDQSIYGGYGHLY</sequence>
<name>A0AAV4XTL0_CAEEX</name>
<protein>
    <submittedName>
        <fullName evidence="2">Uncharacterized protein</fullName>
    </submittedName>
</protein>
<feature type="compositionally biased region" description="Low complexity" evidence="1">
    <location>
        <begin position="288"/>
        <end position="384"/>
    </location>
</feature>
<gene>
    <name evidence="2" type="primary">AVEN_68166_1</name>
    <name evidence="2" type="ORF">CEXT_497671</name>
</gene>
<proteinExistence type="predicted"/>
<feature type="region of interest" description="Disordered" evidence="1">
    <location>
        <begin position="288"/>
        <end position="440"/>
    </location>
</feature>
<dbReference type="Proteomes" id="UP001054945">
    <property type="component" value="Unassembled WGS sequence"/>
</dbReference>
<evidence type="ECO:0000256" key="1">
    <source>
        <dbReference type="SAM" id="MobiDB-lite"/>
    </source>
</evidence>
<evidence type="ECO:0000313" key="2">
    <source>
        <dbReference type="EMBL" id="GIY97505.1"/>
    </source>
</evidence>